<evidence type="ECO:0000256" key="7">
    <source>
        <dbReference type="SAM" id="Phobius"/>
    </source>
</evidence>
<dbReference type="PANTHER" id="PTHR42920">
    <property type="entry name" value="OS03G0707200 PROTEIN-RELATED"/>
    <property type="match status" value="1"/>
</dbReference>
<dbReference type="EMBL" id="HBHT01001564">
    <property type="protein sequence ID" value="CAD9941473.1"/>
    <property type="molecule type" value="Transcribed_RNA"/>
</dbReference>
<evidence type="ECO:0000256" key="3">
    <source>
        <dbReference type="ARBA" id="ARBA00022692"/>
    </source>
</evidence>
<dbReference type="GO" id="GO:0005886">
    <property type="term" value="C:plasma membrane"/>
    <property type="evidence" value="ECO:0007669"/>
    <property type="project" value="UniProtKB-SubCell"/>
</dbReference>
<sequence length="376" mass="40674">MSTHRTPTTTPSEETPLSSGRDGRSQNSPRLHSSNQKEYQALSFHQNSSESLPTTVADATTTAEDSSSRQQKRRGRILLFVVSFLYGTLNVSLRLVYAMDDPPSASALSTVRGWLAVICFIPFVMQKNSGASSGTESTQQHGLIANSTRQQRPLWMVSFELALLNFGAQALLNVSLLFIASARAAFLTETSVVMTPLISAIAGHSVRWTVWLACLAAMMGLVILSDNDDGLGNFSFGDFLVLGGALSWSLYLFRLSQCGAYNEVDMQALKTVFLACLYTLWFLISQWQSSVLLWTGYATLAAWLLLFYSALGPGAVADVIQQKAQASIAAPEANVILAMEPLFTSILGFVLLSEALTLTEVFGGGFLIAAAILATR</sequence>
<feature type="domain" description="EamA" evidence="8">
    <location>
        <begin position="236"/>
        <end position="375"/>
    </location>
</feature>
<keyword evidence="3 7" id="KW-0812">Transmembrane</keyword>
<gene>
    <name evidence="9" type="ORF">APAL1065_LOCUS995</name>
</gene>
<accession>A0A7S2V7U9</accession>
<dbReference type="AlphaFoldDB" id="A0A7S2V7U9"/>
<dbReference type="SUPFAM" id="SSF103481">
    <property type="entry name" value="Multidrug resistance efflux transporter EmrE"/>
    <property type="match status" value="1"/>
</dbReference>
<feature type="compositionally biased region" description="Low complexity" evidence="6">
    <location>
        <begin position="54"/>
        <end position="63"/>
    </location>
</feature>
<feature type="compositionally biased region" description="Polar residues" evidence="6">
    <location>
        <begin position="25"/>
        <end position="53"/>
    </location>
</feature>
<dbReference type="PANTHER" id="PTHR42920:SF5">
    <property type="entry name" value="EAMA DOMAIN-CONTAINING PROTEIN"/>
    <property type="match status" value="1"/>
</dbReference>
<dbReference type="InterPro" id="IPR051258">
    <property type="entry name" value="Diverse_Substrate_Transporter"/>
</dbReference>
<dbReference type="InterPro" id="IPR000620">
    <property type="entry name" value="EamA_dom"/>
</dbReference>
<evidence type="ECO:0000259" key="8">
    <source>
        <dbReference type="Pfam" id="PF00892"/>
    </source>
</evidence>
<keyword evidence="2" id="KW-1003">Cell membrane</keyword>
<evidence type="ECO:0000313" key="9">
    <source>
        <dbReference type="EMBL" id="CAD9941473.1"/>
    </source>
</evidence>
<keyword evidence="5 7" id="KW-0472">Membrane</keyword>
<evidence type="ECO:0000256" key="1">
    <source>
        <dbReference type="ARBA" id="ARBA00004651"/>
    </source>
</evidence>
<feature type="compositionally biased region" description="Low complexity" evidence="6">
    <location>
        <begin position="1"/>
        <end position="19"/>
    </location>
</feature>
<feature type="transmembrane region" description="Helical" evidence="7">
    <location>
        <begin position="161"/>
        <end position="186"/>
    </location>
</feature>
<name>A0A7S2V7U9_9STRA</name>
<keyword evidence="4 7" id="KW-1133">Transmembrane helix</keyword>
<evidence type="ECO:0000256" key="2">
    <source>
        <dbReference type="ARBA" id="ARBA00022475"/>
    </source>
</evidence>
<feature type="transmembrane region" description="Helical" evidence="7">
    <location>
        <begin position="206"/>
        <end position="224"/>
    </location>
</feature>
<feature type="transmembrane region" description="Helical" evidence="7">
    <location>
        <begin position="77"/>
        <end position="99"/>
    </location>
</feature>
<reference evidence="9" key="1">
    <citation type="submission" date="2021-01" db="EMBL/GenBank/DDBJ databases">
        <authorList>
            <person name="Corre E."/>
            <person name="Pelletier E."/>
            <person name="Niang G."/>
            <person name="Scheremetjew M."/>
            <person name="Finn R."/>
            <person name="Kale V."/>
            <person name="Holt S."/>
            <person name="Cochrane G."/>
            <person name="Meng A."/>
            <person name="Brown T."/>
            <person name="Cohen L."/>
        </authorList>
    </citation>
    <scope>NUCLEOTIDE SEQUENCE</scope>
    <source>
        <strain evidence="9">CCMP125</strain>
    </source>
</reference>
<comment type="subcellular location">
    <subcellularLocation>
        <location evidence="1">Cell membrane</location>
        <topology evidence="1">Multi-pass membrane protein</topology>
    </subcellularLocation>
</comment>
<evidence type="ECO:0000256" key="6">
    <source>
        <dbReference type="SAM" id="MobiDB-lite"/>
    </source>
</evidence>
<feature type="transmembrane region" description="Helical" evidence="7">
    <location>
        <begin position="236"/>
        <end position="254"/>
    </location>
</feature>
<organism evidence="9">
    <name type="scientific">Entomoneis paludosa</name>
    <dbReference type="NCBI Taxonomy" id="265537"/>
    <lineage>
        <taxon>Eukaryota</taxon>
        <taxon>Sar</taxon>
        <taxon>Stramenopiles</taxon>
        <taxon>Ochrophyta</taxon>
        <taxon>Bacillariophyta</taxon>
        <taxon>Bacillariophyceae</taxon>
        <taxon>Bacillariophycidae</taxon>
        <taxon>Entomoneidaceae</taxon>
        <taxon>Entomoneis</taxon>
    </lineage>
</organism>
<dbReference type="Pfam" id="PF00892">
    <property type="entry name" value="EamA"/>
    <property type="match status" value="1"/>
</dbReference>
<proteinExistence type="predicted"/>
<feature type="region of interest" description="Disordered" evidence="6">
    <location>
        <begin position="1"/>
        <end position="68"/>
    </location>
</feature>
<feature type="transmembrane region" description="Helical" evidence="7">
    <location>
        <begin position="346"/>
        <end position="374"/>
    </location>
</feature>
<feature type="transmembrane region" description="Helical" evidence="7">
    <location>
        <begin position="266"/>
        <end position="284"/>
    </location>
</feature>
<evidence type="ECO:0000256" key="4">
    <source>
        <dbReference type="ARBA" id="ARBA00022989"/>
    </source>
</evidence>
<feature type="transmembrane region" description="Helical" evidence="7">
    <location>
        <begin position="291"/>
        <end position="311"/>
    </location>
</feature>
<evidence type="ECO:0000256" key="5">
    <source>
        <dbReference type="ARBA" id="ARBA00023136"/>
    </source>
</evidence>
<dbReference type="InterPro" id="IPR037185">
    <property type="entry name" value="EmrE-like"/>
</dbReference>
<protein>
    <recommendedName>
        <fullName evidence="8">EamA domain-containing protein</fullName>
    </recommendedName>
</protein>